<dbReference type="EC" id="2.7.13.3" evidence="3"/>
<comment type="caution">
    <text evidence="14">The sequence shown here is derived from an EMBL/GenBank/DDBJ whole genome shotgun (WGS) entry which is preliminary data.</text>
</comment>
<keyword evidence="11" id="KW-1133">Transmembrane helix</keyword>
<keyword evidence="9" id="KW-0067">ATP-binding</keyword>
<dbReference type="PANTHER" id="PTHR44936">
    <property type="entry name" value="SENSOR PROTEIN CREC"/>
    <property type="match status" value="1"/>
</dbReference>
<evidence type="ECO:0000256" key="11">
    <source>
        <dbReference type="SAM" id="Phobius"/>
    </source>
</evidence>
<feature type="domain" description="HAMP" evidence="13">
    <location>
        <begin position="162"/>
        <end position="213"/>
    </location>
</feature>
<dbReference type="Gene3D" id="3.30.565.10">
    <property type="entry name" value="Histidine kinase-like ATPase, C-terminal domain"/>
    <property type="match status" value="1"/>
</dbReference>
<evidence type="ECO:0000313" key="15">
    <source>
        <dbReference type="Proteomes" id="UP000308891"/>
    </source>
</evidence>
<dbReference type="Pfam" id="PF00672">
    <property type="entry name" value="HAMP"/>
    <property type="match status" value="1"/>
</dbReference>
<dbReference type="EMBL" id="STGJ01000011">
    <property type="protein sequence ID" value="TIC81364.1"/>
    <property type="molecule type" value="Genomic_DNA"/>
</dbReference>
<dbReference type="InterPro" id="IPR003661">
    <property type="entry name" value="HisK_dim/P_dom"/>
</dbReference>
<dbReference type="InterPro" id="IPR036097">
    <property type="entry name" value="HisK_dim/P_sf"/>
</dbReference>
<dbReference type="GO" id="GO:0005886">
    <property type="term" value="C:plasma membrane"/>
    <property type="evidence" value="ECO:0007669"/>
    <property type="project" value="UniProtKB-SubCell"/>
</dbReference>
<evidence type="ECO:0000256" key="6">
    <source>
        <dbReference type="ARBA" id="ARBA00022679"/>
    </source>
</evidence>
<dbReference type="SMART" id="SM00388">
    <property type="entry name" value="HisKA"/>
    <property type="match status" value="1"/>
</dbReference>
<dbReference type="InterPro" id="IPR003660">
    <property type="entry name" value="HAMP_dom"/>
</dbReference>
<dbReference type="PROSITE" id="PS50885">
    <property type="entry name" value="HAMP"/>
    <property type="match status" value="1"/>
</dbReference>
<dbReference type="InterPro" id="IPR050980">
    <property type="entry name" value="2C_sensor_his_kinase"/>
</dbReference>
<evidence type="ECO:0000256" key="10">
    <source>
        <dbReference type="SAM" id="MobiDB-lite"/>
    </source>
</evidence>
<dbReference type="RefSeq" id="WP_136553833.1">
    <property type="nucleotide sequence ID" value="NZ_STGJ01000011.1"/>
</dbReference>
<dbReference type="Gene3D" id="6.10.340.10">
    <property type="match status" value="1"/>
</dbReference>
<reference evidence="14 15" key="1">
    <citation type="submission" date="2019-04" db="EMBL/GenBank/DDBJ databases">
        <title>Crenobacter sp. nov.</title>
        <authorList>
            <person name="Shi S."/>
        </authorList>
    </citation>
    <scope>NUCLEOTIDE SEQUENCE [LARGE SCALE GENOMIC DNA]</scope>
    <source>
        <strain evidence="14 15">GY 70310</strain>
    </source>
</reference>
<sequence>MSSLLFRFILLVLVAALAATGSFLLAYAAATPWLDNQRLALAEAGMNWQHRLQTLEERVATRRIGNEEEALALGRQIERELGEGTQVCAQPFGTPPRCTAQTPHGNKRMRWLPADQWGTLHVSVPAQTEAMAGALARYNRTLAILFLFSAGVGVTLLLWVMRRQISRLDAVRHALSRLPADFETRLPAGGRDEVAELERSFNRMAELSGELFAERAQMSAALAHDLRSPLTSLLLYLELAEGEDEPASRAEFLVLARNKGAEIARLATQLQDFGAMTAESHLTTRVETVDVAALCRTLWAQTTQDAALRGLVCAPPVGVDASLGWPTDPLLLERVLANLLANAVKYSTAGGTLRLSVSHAPQQLTIQVGNPTALERTPDPILAALAEGRPVRKESGGYGLGLNLVARLVGRLGGHFDFSIEHGQCSATVRLPRLPAGMRAGDAPPLPEHPRGRDCL</sequence>
<dbReference type="SMART" id="SM00387">
    <property type="entry name" value="HATPase_c"/>
    <property type="match status" value="1"/>
</dbReference>
<dbReference type="CDD" id="cd06225">
    <property type="entry name" value="HAMP"/>
    <property type="match status" value="1"/>
</dbReference>
<evidence type="ECO:0000259" key="12">
    <source>
        <dbReference type="PROSITE" id="PS50109"/>
    </source>
</evidence>
<dbReference type="GO" id="GO:0000155">
    <property type="term" value="F:phosphorelay sensor kinase activity"/>
    <property type="evidence" value="ECO:0007669"/>
    <property type="project" value="InterPro"/>
</dbReference>
<proteinExistence type="predicted"/>
<dbReference type="SUPFAM" id="SSF47384">
    <property type="entry name" value="Homodimeric domain of signal transducing histidine kinase"/>
    <property type="match status" value="1"/>
</dbReference>
<dbReference type="Proteomes" id="UP000308891">
    <property type="component" value="Unassembled WGS sequence"/>
</dbReference>
<dbReference type="SUPFAM" id="SSF55874">
    <property type="entry name" value="ATPase domain of HSP90 chaperone/DNA topoisomerase II/histidine kinase"/>
    <property type="match status" value="1"/>
</dbReference>
<dbReference type="PROSITE" id="PS50109">
    <property type="entry name" value="HIS_KIN"/>
    <property type="match status" value="1"/>
</dbReference>
<evidence type="ECO:0000256" key="4">
    <source>
        <dbReference type="ARBA" id="ARBA00022475"/>
    </source>
</evidence>
<dbReference type="OrthoDB" id="2489132at2"/>
<dbReference type="AlphaFoldDB" id="A0A4T0URE5"/>
<dbReference type="Gene3D" id="1.10.287.130">
    <property type="match status" value="1"/>
</dbReference>
<dbReference type="SMART" id="SM00304">
    <property type="entry name" value="HAMP"/>
    <property type="match status" value="1"/>
</dbReference>
<name>A0A4T0URE5_9NEIS</name>
<dbReference type="InterPro" id="IPR036890">
    <property type="entry name" value="HATPase_C_sf"/>
</dbReference>
<accession>A0A4T0URE5</accession>
<feature type="domain" description="Histidine kinase" evidence="12">
    <location>
        <begin position="221"/>
        <end position="435"/>
    </location>
</feature>
<keyword evidence="5" id="KW-0597">Phosphoprotein</keyword>
<evidence type="ECO:0000256" key="5">
    <source>
        <dbReference type="ARBA" id="ARBA00022553"/>
    </source>
</evidence>
<keyword evidence="8 14" id="KW-0418">Kinase</keyword>
<evidence type="ECO:0000256" key="7">
    <source>
        <dbReference type="ARBA" id="ARBA00022741"/>
    </source>
</evidence>
<keyword evidence="15" id="KW-1185">Reference proteome</keyword>
<evidence type="ECO:0000256" key="1">
    <source>
        <dbReference type="ARBA" id="ARBA00000085"/>
    </source>
</evidence>
<dbReference type="InterPro" id="IPR005467">
    <property type="entry name" value="His_kinase_dom"/>
</dbReference>
<evidence type="ECO:0000259" key="13">
    <source>
        <dbReference type="PROSITE" id="PS50885"/>
    </source>
</evidence>
<evidence type="ECO:0000256" key="8">
    <source>
        <dbReference type="ARBA" id="ARBA00022777"/>
    </source>
</evidence>
<feature type="region of interest" description="Disordered" evidence="10">
    <location>
        <begin position="436"/>
        <end position="456"/>
    </location>
</feature>
<dbReference type="GO" id="GO:0005524">
    <property type="term" value="F:ATP binding"/>
    <property type="evidence" value="ECO:0007669"/>
    <property type="project" value="UniProtKB-KW"/>
</dbReference>
<feature type="transmembrane region" description="Helical" evidence="11">
    <location>
        <begin position="141"/>
        <end position="160"/>
    </location>
</feature>
<keyword evidence="4" id="KW-1003">Cell membrane</keyword>
<evidence type="ECO:0000313" key="14">
    <source>
        <dbReference type="EMBL" id="TIC81364.1"/>
    </source>
</evidence>
<dbReference type="Pfam" id="PF02518">
    <property type="entry name" value="HATPase_c"/>
    <property type="match status" value="1"/>
</dbReference>
<gene>
    <name evidence="14" type="ORF">E5K04_10615</name>
</gene>
<dbReference type="InterPro" id="IPR003594">
    <property type="entry name" value="HATPase_dom"/>
</dbReference>
<keyword evidence="6" id="KW-0808">Transferase</keyword>
<organism evidence="14 15">
    <name type="scientific">Crenobacter intestini</name>
    <dbReference type="NCBI Taxonomy" id="2563443"/>
    <lineage>
        <taxon>Bacteria</taxon>
        <taxon>Pseudomonadati</taxon>
        <taxon>Pseudomonadota</taxon>
        <taxon>Betaproteobacteria</taxon>
        <taxon>Neisseriales</taxon>
        <taxon>Neisseriaceae</taxon>
        <taxon>Crenobacter</taxon>
    </lineage>
</organism>
<evidence type="ECO:0000256" key="3">
    <source>
        <dbReference type="ARBA" id="ARBA00012438"/>
    </source>
</evidence>
<comment type="catalytic activity">
    <reaction evidence="1">
        <text>ATP + protein L-histidine = ADP + protein N-phospho-L-histidine.</text>
        <dbReference type="EC" id="2.7.13.3"/>
    </reaction>
</comment>
<comment type="subcellular location">
    <subcellularLocation>
        <location evidence="2">Cell membrane</location>
        <topology evidence="2">Multi-pass membrane protein</topology>
    </subcellularLocation>
</comment>
<dbReference type="Pfam" id="PF00512">
    <property type="entry name" value="HisKA"/>
    <property type="match status" value="1"/>
</dbReference>
<dbReference type="PANTHER" id="PTHR44936:SF10">
    <property type="entry name" value="SENSOR PROTEIN RSTB"/>
    <property type="match status" value="1"/>
</dbReference>
<keyword evidence="11" id="KW-0472">Membrane</keyword>
<protein>
    <recommendedName>
        <fullName evidence="3">histidine kinase</fullName>
        <ecNumber evidence="3">2.7.13.3</ecNumber>
    </recommendedName>
</protein>
<evidence type="ECO:0000256" key="2">
    <source>
        <dbReference type="ARBA" id="ARBA00004651"/>
    </source>
</evidence>
<keyword evidence="11" id="KW-0812">Transmembrane</keyword>
<evidence type="ECO:0000256" key="9">
    <source>
        <dbReference type="ARBA" id="ARBA00022840"/>
    </source>
</evidence>
<keyword evidence="7" id="KW-0547">Nucleotide-binding</keyword>